<dbReference type="InterPro" id="IPR050113">
    <property type="entry name" value="Ub_conjugating_enzyme"/>
</dbReference>
<evidence type="ECO:0000259" key="1">
    <source>
        <dbReference type="PROSITE" id="PS50127"/>
    </source>
</evidence>
<dbReference type="STRING" id="5762.D2V9F8"/>
<dbReference type="Proteomes" id="UP000006671">
    <property type="component" value="Unassembled WGS sequence"/>
</dbReference>
<reference evidence="3 4" key="1">
    <citation type="journal article" date="2010" name="Cell">
        <title>The genome of Naegleria gruberi illuminates early eukaryotic versatility.</title>
        <authorList>
            <person name="Fritz-Laylin L.K."/>
            <person name="Prochnik S.E."/>
            <person name="Ginger M.L."/>
            <person name="Dacks J.B."/>
            <person name="Carpenter M.L."/>
            <person name="Field M.C."/>
            <person name="Kuo A."/>
            <person name="Paredez A."/>
            <person name="Chapman J."/>
            <person name="Pham J."/>
            <person name="Shu S."/>
            <person name="Neupane R."/>
            <person name="Cipriano M."/>
            <person name="Mancuso J."/>
            <person name="Tu H."/>
            <person name="Salamov A."/>
            <person name="Lindquist E."/>
            <person name="Shapiro H."/>
            <person name="Lucas S."/>
            <person name="Grigoriev I.V."/>
            <person name="Cande W.Z."/>
            <person name="Fulton C."/>
            <person name="Rokhsar D.S."/>
            <person name="Dawson S.C."/>
        </authorList>
    </citation>
    <scope>NUCLEOTIDE SEQUENCE [LARGE SCALE GENOMIC DNA]</scope>
    <source>
        <strain evidence="3 4">NEG-M</strain>
    </source>
</reference>
<dbReference type="InterPro" id="IPR001810">
    <property type="entry name" value="F-box_dom"/>
</dbReference>
<dbReference type="GeneID" id="8859987"/>
<evidence type="ECO:0000313" key="4">
    <source>
        <dbReference type="Proteomes" id="UP000006671"/>
    </source>
</evidence>
<dbReference type="AlphaFoldDB" id="D2V9F8"/>
<dbReference type="PROSITE" id="PS50127">
    <property type="entry name" value="UBC_2"/>
    <property type="match status" value="1"/>
</dbReference>
<organism evidence="4">
    <name type="scientific">Naegleria gruberi</name>
    <name type="common">Amoeba</name>
    <dbReference type="NCBI Taxonomy" id="5762"/>
    <lineage>
        <taxon>Eukaryota</taxon>
        <taxon>Discoba</taxon>
        <taxon>Heterolobosea</taxon>
        <taxon>Tetramitia</taxon>
        <taxon>Eutetramitia</taxon>
        <taxon>Vahlkampfiidae</taxon>
        <taxon>Naegleria</taxon>
    </lineage>
</organism>
<dbReference type="SMART" id="SM00212">
    <property type="entry name" value="UBCc"/>
    <property type="match status" value="1"/>
</dbReference>
<proteinExistence type="predicted"/>
<dbReference type="CDD" id="cd09917">
    <property type="entry name" value="F-box_SF"/>
    <property type="match status" value="1"/>
</dbReference>
<dbReference type="PANTHER" id="PTHR24067">
    <property type="entry name" value="UBIQUITIN-CONJUGATING ENZYME E2"/>
    <property type="match status" value="1"/>
</dbReference>
<dbReference type="InParanoid" id="D2V9F8"/>
<evidence type="ECO:0008006" key="5">
    <source>
        <dbReference type="Google" id="ProtNLM"/>
    </source>
</evidence>
<gene>
    <name evidence="3" type="ORF">NAEGRDRAFT_65426</name>
</gene>
<name>D2V9F8_NAEGR</name>
<dbReference type="CDD" id="cd23955">
    <property type="entry name" value="UBCc_invertebrate"/>
    <property type="match status" value="1"/>
</dbReference>
<dbReference type="OrthoDB" id="109543at2759"/>
<dbReference type="SUPFAM" id="SSF54495">
    <property type="entry name" value="UBC-like"/>
    <property type="match status" value="1"/>
</dbReference>
<keyword evidence="4" id="KW-1185">Reference proteome</keyword>
<dbReference type="Gene3D" id="3.10.110.10">
    <property type="entry name" value="Ubiquitin Conjugating Enzyme"/>
    <property type="match status" value="1"/>
</dbReference>
<dbReference type="KEGG" id="ngr:NAEGRDRAFT_65426"/>
<feature type="domain" description="UBC core" evidence="1">
    <location>
        <begin position="7"/>
        <end position="176"/>
    </location>
</feature>
<dbReference type="Pfam" id="PF00179">
    <property type="entry name" value="UQ_con"/>
    <property type="match status" value="1"/>
</dbReference>
<dbReference type="PROSITE" id="PS50181">
    <property type="entry name" value="FBOX"/>
    <property type="match status" value="1"/>
</dbReference>
<dbReference type="InterPro" id="IPR016135">
    <property type="entry name" value="UBQ-conjugating_enzyme/RWD"/>
</dbReference>
<evidence type="ECO:0000313" key="3">
    <source>
        <dbReference type="EMBL" id="EFC46452.1"/>
    </source>
</evidence>
<protein>
    <recommendedName>
        <fullName evidence="5">Ubiquitin-conjugating enzyme family protein</fullName>
    </recommendedName>
</protein>
<dbReference type="Gene3D" id="1.20.1280.50">
    <property type="match status" value="1"/>
</dbReference>
<dbReference type="Pfam" id="PF12937">
    <property type="entry name" value="F-box-like"/>
    <property type="match status" value="1"/>
</dbReference>
<dbReference type="SUPFAM" id="SSF81383">
    <property type="entry name" value="F-box domain"/>
    <property type="match status" value="1"/>
</dbReference>
<accession>D2V9F8</accession>
<dbReference type="InterPro" id="IPR036047">
    <property type="entry name" value="F-box-like_dom_sf"/>
</dbReference>
<sequence length="709" mass="81525">MSKSPSSAVKRLMRDWKEVLDYPLEYIYAQPYPIMNNGQVEGYDMYNWFATLLVPESVSTCTAISLTLTFNDNYPIVPPNVKCLSVIAHPHVFGSYICLDMLSVPYKYNGTWDSWSAWSSTYSVLSILLQLESFLLDKYLYSKFSVIKNAEYKELIEMGHDPKNAKFWPWAPHWGSINSQIPTALKSSNEIGNTQILRTKSSKSKKININGSSTATLDVIQSEWKGASSTLEVLSSLKSNDNQFKGEKSSKTNTSIVMINGKPMEKITNTFGEVVLTQNQVMESLRHRASLLNVKPTEIVSYKDLKFNHRLDIMKLPPEIIREIFSYLDFSDLKSGVEQTCHYLKGIASSKAIIQERELICFHSKVTFKEDTLGIGLNVEVKPNGYVDNISSPMDLVSRNAFYNDNAVKSAWGIETKFWIPIFINKKHADFELFKSSVKAIYNAHPSITKEKSKTYSDLFNSPEVYIDLICKIMNSMIVDLMKGEVHASIKYLQGYLYFHRWLLYILEIFPFTTNAIERKVKNFVNREHLRNKYNCPNLGEFLILLSVLGPANLNWDSVKYAIVEETCTRNVLWAVKMFPELANLSIEQPKRIEKTWKANMVSCKLLMFHVFFLKTVIEKEHAGRSLDEVARLYDLNFGLSPETQDGQDLEELVQVAIFKNNNAQDFEEFLEYVGLDEQLNSREKILTFLEYCVKTSEQRRYHKVPPNK</sequence>
<dbReference type="eggNOG" id="KOG0419">
    <property type="taxonomic scope" value="Eukaryota"/>
</dbReference>
<dbReference type="InterPro" id="IPR000608">
    <property type="entry name" value="UBC"/>
</dbReference>
<dbReference type="EMBL" id="GG738858">
    <property type="protein sequence ID" value="EFC46452.1"/>
    <property type="molecule type" value="Genomic_DNA"/>
</dbReference>
<dbReference type="RefSeq" id="XP_002679196.1">
    <property type="nucleotide sequence ID" value="XM_002679150.1"/>
</dbReference>
<feature type="domain" description="F-box" evidence="2">
    <location>
        <begin position="310"/>
        <end position="357"/>
    </location>
</feature>
<evidence type="ECO:0000259" key="2">
    <source>
        <dbReference type="PROSITE" id="PS50181"/>
    </source>
</evidence>
<dbReference type="VEuPathDB" id="AmoebaDB:NAEGRDRAFT_65426"/>